<name>A0ACB9VLX5_9CETA</name>
<protein>
    <submittedName>
        <fullName evidence="1">Uncharacterized protein</fullName>
    </submittedName>
</protein>
<proteinExistence type="predicted"/>
<evidence type="ECO:0000313" key="1">
    <source>
        <dbReference type="EMBL" id="KAI4590726.1"/>
    </source>
</evidence>
<sequence>MAVVMAVNREPGIALIFPGLCKSQIVTSLQIINNSLKTGKTKKPSSLETVIAKPVIQRASVVEESEKDGCREKTSALSRKNPGLHSWRDRLFVLRCQLPDFNIDFEDRQTDLDLNQLSLFTSYVNLDSFPTSLKICENISSGLILFLKPAKAALYPTDKRKIQEEISQKRLKIEEEKLKHQHLKKKALREKWLLDGISSGKEQEEMKKQNQQDQHQIQVLEQSILRLEKEIQDLEKAELQISTNEEAILKKLKSVERTTEDIIRSVKVEKEETSGESVEDIYANIPDLPKSYIPSRLRKERNEGIEDDEQNRKALYAMEIKVEKDLKTGESTVLSSIPLPSDDFKGTGIKVYDDGQKSVYAVSSNHSAAYNGTDGLAPVEVEELLRQASERNSKSPTEYHEPVYANPFCRPTTPQREKVTPGPNFQERIKIKVNGLGNDVNGSIHNMDNGLAEERGNNVNHISPVRPIPHPRSMIQQAEEMPHIQQKRLMTPWEEPNVRQDMYTPSPKAGLSPSRELVEKSERQGSSPPCQEDEKDIRYNIVHSLPSDLDEKEPVTMIFMGYQQAEENEEEKKLLTGYDGIIHAELVVIDDEEEGEGEAEKPAYHPIAPHSQVFQPAKPTPLPRKRPEVNPHENTNHKSPHKNSISLKEQEESLGSPIHHSPLDVQIAGDGTEDPSLTGRGKQKGHSRQMTILSDLGVEMSPVDIGQGGKK</sequence>
<organism evidence="1 2">
    <name type="scientific">Ovis ammon polii x Ovis aries</name>
    <dbReference type="NCBI Taxonomy" id="2918886"/>
    <lineage>
        <taxon>Eukaryota</taxon>
        <taxon>Metazoa</taxon>
        <taxon>Chordata</taxon>
        <taxon>Craniata</taxon>
        <taxon>Vertebrata</taxon>
        <taxon>Euteleostomi</taxon>
        <taxon>Mammalia</taxon>
        <taxon>Eutheria</taxon>
        <taxon>Laurasiatheria</taxon>
        <taxon>Artiodactyla</taxon>
        <taxon>Ruminantia</taxon>
        <taxon>Pecora</taxon>
        <taxon>Bovidae</taxon>
        <taxon>Caprinae</taxon>
        <taxon>Ovis</taxon>
    </lineage>
</organism>
<accession>A0ACB9VLX5</accession>
<gene>
    <name evidence="1" type="ORF">MJG53_001775</name>
</gene>
<dbReference type="Proteomes" id="UP001057279">
    <property type="component" value="Linkage Group LG01"/>
</dbReference>
<comment type="caution">
    <text evidence="1">The sequence shown here is derived from an EMBL/GenBank/DDBJ whole genome shotgun (WGS) entry which is preliminary data.</text>
</comment>
<reference evidence="1" key="1">
    <citation type="submission" date="2022-03" db="EMBL/GenBank/DDBJ databases">
        <title>Genomic analyses of argali, domestic sheep and their hybrids provide insights into chromosomal evolution, heterosis and genetic basis of agronomic traits.</title>
        <authorList>
            <person name="Li M."/>
        </authorList>
    </citation>
    <scope>NUCLEOTIDE SEQUENCE</scope>
    <source>
        <strain evidence="1">F1 hybrid</strain>
    </source>
</reference>
<evidence type="ECO:0000313" key="2">
    <source>
        <dbReference type="Proteomes" id="UP001057279"/>
    </source>
</evidence>
<dbReference type="EMBL" id="CM043026">
    <property type="protein sequence ID" value="KAI4590726.1"/>
    <property type="molecule type" value="Genomic_DNA"/>
</dbReference>
<keyword evidence="2" id="KW-1185">Reference proteome</keyword>